<gene>
    <name evidence="1" type="ORF">FMM05_20335</name>
</gene>
<organism evidence="1 2">
    <name type="scientific">Flavobacterium zepuense</name>
    <dbReference type="NCBI Taxonomy" id="2593302"/>
    <lineage>
        <taxon>Bacteria</taxon>
        <taxon>Pseudomonadati</taxon>
        <taxon>Bacteroidota</taxon>
        <taxon>Flavobacteriia</taxon>
        <taxon>Flavobacteriales</taxon>
        <taxon>Flavobacteriaceae</taxon>
        <taxon>Flavobacterium</taxon>
    </lineage>
</organism>
<reference evidence="1 2" key="1">
    <citation type="submission" date="2019-07" db="EMBL/GenBank/DDBJ databases">
        <title>Flavobacterium sp. nov., isolated from glacier ice.</title>
        <authorList>
            <person name="Liu Q."/>
            <person name="Xin Y.-H."/>
        </authorList>
    </citation>
    <scope>NUCLEOTIDE SEQUENCE [LARGE SCALE GENOMIC DNA]</scope>
    <source>
        <strain evidence="1 2">ZT4R6</strain>
    </source>
</reference>
<name>A0A552UTB6_9FLAO</name>
<dbReference type="Proteomes" id="UP000320643">
    <property type="component" value="Unassembled WGS sequence"/>
</dbReference>
<protein>
    <submittedName>
        <fullName evidence="1">Uncharacterized protein</fullName>
    </submittedName>
</protein>
<keyword evidence="2" id="KW-1185">Reference proteome</keyword>
<accession>A0A552UTB6</accession>
<sequence>MDYSALESDFECACDDVIKNLGNQYKTGYQSGGLGMLEAFFDLIKSEFDKAAQLFIQSNNISENPDALKLIHTIAKKHAKKCVEFYGRVV</sequence>
<proteinExistence type="predicted"/>
<dbReference type="AlphaFoldDB" id="A0A552UTB6"/>
<dbReference type="EMBL" id="VJVZ01000020">
    <property type="protein sequence ID" value="TRW21427.1"/>
    <property type="molecule type" value="Genomic_DNA"/>
</dbReference>
<evidence type="ECO:0000313" key="1">
    <source>
        <dbReference type="EMBL" id="TRW21427.1"/>
    </source>
</evidence>
<evidence type="ECO:0000313" key="2">
    <source>
        <dbReference type="Proteomes" id="UP000320643"/>
    </source>
</evidence>
<comment type="caution">
    <text evidence="1">The sequence shown here is derived from an EMBL/GenBank/DDBJ whole genome shotgun (WGS) entry which is preliminary data.</text>
</comment>
<dbReference type="RefSeq" id="WP_143375268.1">
    <property type="nucleotide sequence ID" value="NZ_VJVZ01000020.1"/>
</dbReference>
<dbReference type="OrthoDB" id="1362189at2"/>